<dbReference type="InterPro" id="IPR036938">
    <property type="entry name" value="PAP2/HPO_sf"/>
</dbReference>
<organism evidence="3 4">
    <name type="scientific">Herminiimonas fonticola</name>
    <dbReference type="NCBI Taxonomy" id="303380"/>
    <lineage>
        <taxon>Bacteria</taxon>
        <taxon>Pseudomonadati</taxon>
        <taxon>Pseudomonadota</taxon>
        <taxon>Betaproteobacteria</taxon>
        <taxon>Burkholderiales</taxon>
        <taxon>Oxalobacteraceae</taxon>
        <taxon>Herminiimonas</taxon>
    </lineage>
</organism>
<feature type="transmembrane region" description="Helical" evidence="1">
    <location>
        <begin position="175"/>
        <end position="195"/>
    </location>
</feature>
<dbReference type="Pfam" id="PF01569">
    <property type="entry name" value="PAP2"/>
    <property type="match status" value="1"/>
</dbReference>
<evidence type="ECO:0000256" key="1">
    <source>
        <dbReference type="SAM" id="Phobius"/>
    </source>
</evidence>
<keyword evidence="1" id="KW-1133">Transmembrane helix</keyword>
<reference evidence="3 4" key="1">
    <citation type="submission" date="2019-03" db="EMBL/GenBank/DDBJ databases">
        <title>Genomic Encyclopedia of Type Strains, Phase IV (KMG-IV): sequencing the most valuable type-strain genomes for metagenomic binning, comparative biology and taxonomic classification.</title>
        <authorList>
            <person name="Goeker M."/>
        </authorList>
    </citation>
    <scope>NUCLEOTIDE SEQUENCE [LARGE SCALE GENOMIC DNA]</scope>
    <source>
        <strain evidence="3 4">DSM 18555</strain>
    </source>
</reference>
<proteinExistence type="predicted"/>
<dbReference type="OrthoDB" id="7348799at2"/>
<dbReference type="SUPFAM" id="SSF48317">
    <property type="entry name" value="Acid phosphatase/Vanadium-dependent haloperoxidase"/>
    <property type="match status" value="1"/>
</dbReference>
<feature type="transmembrane region" description="Helical" evidence="1">
    <location>
        <begin position="94"/>
        <end position="112"/>
    </location>
</feature>
<dbReference type="RefSeq" id="WP_112990410.1">
    <property type="nucleotide sequence ID" value="NZ_PTLZ01000001.1"/>
</dbReference>
<dbReference type="CDD" id="cd03396">
    <property type="entry name" value="PAP2_like_6"/>
    <property type="match status" value="1"/>
</dbReference>
<keyword evidence="4" id="KW-1185">Reference proteome</keyword>
<name>A0A4R6GFM0_9BURK</name>
<evidence type="ECO:0000313" key="3">
    <source>
        <dbReference type="EMBL" id="TDN93699.1"/>
    </source>
</evidence>
<dbReference type="AlphaFoldDB" id="A0A4R6GFM0"/>
<dbReference type="EMBL" id="SNWF01000004">
    <property type="protein sequence ID" value="TDN93699.1"/>
    <property type="molecule type" value="Genomic_DNA"/>
</dbReference>
<protein>
    <submittedName>
        <fullName evidence="3">Membrane-associated PAP2 superfamily phosphatase</fullName>
    </submittedName>
</protein>
<comment type="caution">
    <text evidence="3">The sequence shown here is derived from an EMBL/GenBank/DDBJ whole genome shotgun (WGS) entry which is preliminary data.</text>
</comment>
<evidence type="ECO:0000313" key="4">
    <source>
        <dbReference type="Proteomes" id="UP000294737"/>
    </source>
</evidence>
<evidence type="ECO:0000259" key="2">
    <source>
        <dbReference type="Pfam" id="PF01569"/>
    </source>
</evidence>
<accession>A0A4R6GFM0</accession>
<dbReference type="Proteomes" id="UP000294737">
    <property type="component" value="Unassembled WGS sequence"/>
</dbReference>
<feature type="transmembrane region" description="Helical" evidence="1">
    <location>
        <begin position="67"/>
        <end position="87"/>
    </location>
</feature>
<feature type="transmembrane region" description="Helical" evidence="1">
    <location>
        <begin position="207"/>
        <end position="226"/>
    </location>
</feature>
<feature type="transmembrane region" description="Helical" evidence="1">
    <location>
        <begin position="7"/>
        <end position="26"/>
    </location>
</feature>
<dbReference type="InterPro" id="IPR000326">
    <property type="entry name" value="PAP2/HPO"/>
</dbReference>
<gene>
    <name evidence="3" type="ORF">EV677_0229</name>
</gene>
<feature type="domain" description="Phosphatidic acid phosphatase type 2/haloperoxidase" evidence="2">
    <location>
        <begin position="96"/>
        <end position="219"/>
    </location>
</feature>
<keyword evidence="1" id="KW-0472">Membrane</keyword>
<keyword evidence="1" id="KW-0812">Transmembrane</keyword>
<sequence>MNKSYRCFALINLIGLLLSGLLFTWMSRNGAVDFWAANLFFDSATQQFPLRISHGLDFWGHTVLKAITVWAWALCIVLAIASNWLALLRPWRRVLTVFVVMAGAAAFVVQTLKGASVHSCPWDINTFGGHAMWFPLFETINNVSGPGRCWPGGHASGGFAIIAGYFALRESKRQLAHWALAIGMALGVVMSLVQMVRGAHFLSHNLWSVWLVWVTCFVIDFLLHLMQSRKNPAV</sequence>
<feature type="transmembrane region" description="Helical" evidence="1">
    <location>
        <begin position="150"/>
        <end position="168"/>
    </location>
</feature>